<evidence type="ECO:0008006" key="4">
    <source>
        <dbReference type="Google" id="ProtNLM"/>
    </source>
</evidence>
<dbReference type="EMBL" id="SJPJ01000001">
    <property type="protein sequence ID" value="TWT82170.1"/>
    <property type="molecule type" value="Genomic_DNA"/>
</dbReference>
<gene>
    <name evidence="2" type="ORF">CA13_36310</name>
</gene>
<proteinExistence type="predicted"/>
<evidence type="ECO:0000256" key="1">
    <source>
        <dbReference type="SAM" id="Phobius"/>
    </source>
</evidence>
<protein>
    <recommendedName>
        <fullName evidence="4">DUF1475 domain-containing protein</fullName>
    </recommendedName>
</protein>
<name>A0A5C5Z4Q0_9BACT</name>
<accession>A0A5C5Z4Q0</accession>
<evidence type="ECO:0000313" key="3">
    <source>
        <dbReference type="Proteomes" id="UP000315010"/>
    </source>
</evidence>
<evidence type="ECO:0000313" key="2">
    <source>
        <dbReference type="EMBL" id="TWT82170.1"/>
    </source>
</evidence>
<keyword evidence="1" id="KW-0812">Transmembrane</keyword>
<keyword evidence="1" id="KW-0472">Membrane</keyword>
<comment type="caution">
    <text evidence="2">The sequence shown here is derived from an EMBL/GenBank/DDBJ whole genome shotgun (WGS) entry which is preliminary data.</text>
</comment>
<dbReference type="InterPro" id="IPR009943">
    <property type="entry name" value="DUF1475"/>
</dbReference>
<feature type="transmembrane region" description="Helical" evidence="1">
    <location>
        <begin position="6"/>
        <end position="26"/>
    </location>
</feature>
<dbReference type="PANTHER" id="PTHR36318">
    <property type="entry name" value="OS06G0581300 PROTEIN"/>
    <property type="match status" value="1"/>
</dbReference>
<feature type="transmembrane region" description="Helical" evidence="1">
    <location>
        <begin position="38"/>
        <end position="60"/>
    </location>
</feature>
<organism evidence="2 3">
    <name type="scientific">Novipirellula herctigrandis</name>
    <dbReference type="NCBI Taxonomy" id="2527986"/>
    <lineage>
        <taxon>Bacteria</taxon>
        <taxon>Pseudomonadati</taxon>
        <taxon>Planctomycetota</taxon>
        <taxon>Planctomycetia</taxon>
        <taxon>Pirellulales</taxon>
        <taxon>Pirellulaceae</taxon>
        <taxon>Novipirellula</taxon>
    </lineage>
</organism>
<reference evidence="2 3" key="1">
    <citation type="submission" date="2019-02" db="EMBL/GenBank/DDBJ databases">
        <title>Deep-cultivation of Planctomycetes and their phenomic and genomic characterization uncovers novel biology.</title>
        <authorList>
            <person name="Wiegand S."/>
            <person name="Jogler M."/>
            <person name="Boedeker C."/>
            <person name="Pinto D."/>
            <person name="Vollmers J."/>
            <person name="Rivas-Marin E."/>
            <person name="Kohn T."/>
            <person name="Peeters S.H."/>
            <person name="Heuer A."/>
            <person name="Rast P."/>
            <person name="Oberbeckmann S."/>
            <person name="Bunk B."/>
            <person name="Jeske O."/>
            <person name="Meyerdierks A."/>
            <person name="Storesund J.E."/>
            <person name="Kallscheuer N."/>
            <person name="Luecker S."/>
            <person name="Lage O.M."/>
            <person name="Pohl T."/>
            <person name="Merkel B.J."/>
            <person name="Hornburger P."/>
            <person name="Mueller R.-W."/>
            <person name="Bruemmer F."/>
            <person name="Labrenz M."/>
            <person name="Spormann A.M."/>
            <person name="Op Den Camp H."/>
            <person name="Overmann J."/>
            <person name="Amann R."/>
            <person name="Jetten M.S.M."/>
            <person name="Mascher T."/>
            <person name="Medema M.H."/>
            <person name="Devos D.P."/>
            <person name="Kaster A.-K."/>
            <person name="Ovreas L."/>
            <person name="Rohde M."/>
            <person name="Galperin M.Y."/>
            <person name="Jogler C."/>
        </authorList>
    </citation>
    <scope>NUCLEOTIDE SEQUENCE [LARGE SCALE GENOMIC DNA]</scope>
    <source>
        <strain evidence="2 3">CA13</strain>
    </source>
</reference>
<dbReference type="AlphaFoldDB" id="A0A5C5Z4Q0"/>
<keyword evidence="1" id="KW-1133">Transmembrane helix</keyword>
<dbReference type="OrthoDB" id="194531at2"/>
<dbReference type="Pfam" id="PF07343">
    <property type="entry name" value="DUF1475"/>
    <property type="match status" value="1"/>
</dbReference>
<keyword evidence="3" id="KW-1185">Reference proteome</keyword>
<sequence>MNRTQLVLLFSMILIVMLAVTTYASLDRSVLKVGSEILLDRWFIATLCDAYLGFLTFYVWVAYKETAWWKRITWFVLIMLLGNIAMAIYVLIQLSSYDQCKGIESVLLRKSTCSV</sequence>
<dbReference type="Proteomes" id="UP000315010">
    <property type="component" value="Unassembled WGS sequence"/>
</dbReference>
<dbReference type="RefSeq" id="WP_146398510.1">
    <property type="nucleotide sequence ID" value="NZ_SJPJ01000001.1"/>
</dbReference>
<dbReference type="PANTHER" id="PTHR36318:SF3">
    <property type="entry name" value="OS06G0581300 PROTEIN"/>
    <property type="match status" value="1"/>
</dbReference>
<feature type="transmembrane region" description="Helical" evidence="1">
    <location>
        <begin position="72"/>
        <end position="92"/>
    </location>
</feature>